<dbReference type="InterPro" id="IPR011335">
    <property type="entry name" value="Restrct_endonuc-II-like"/>
</dbReference>
<gene>
    <name evidence="1" type="ORF">COU14_03130</name>
</gene>
<organism evidence="1 2">
    <name type="scientific">Candidatus Kaiserbacteria bacterium CG10_big_fil_rev_8_21_14_0_10_44_10</name>
    <dbReference type="NCBI Taxonomy" id="1974606"/>
    <lineage>
        <taxon>Bacteria</taxon>
        <taxon>Candidatus Kaiseribacteriota</taxon>
    </lineage>
</organism>
<evidence type="ECO:0008006" key="3">
    <source>
        <dbReference type="Google" id="ProtNLM"/>
    </source>
</evidence>
<reference evidence="2" key="1">
    <citation type="submission" date="2017-09" db="EMBL/GenBank/DDBJ databases">
        <title>Depth-based differentiation of microbial function through sediment-hosted aquifers and enrichment of novel symbionts in the deep terrestrial subsurface.</title>
        <authorList>
            <person name="Probst A.J."/>
            <person name="Ladd B."/>
            <person name="Jarett J.K."/>
            <person name="Geller-Mcgrath D.E."/>
            <person name="Sieber C.M.K."/>
            <person name="Emerson J.B."/>
            <person name="Anantharaman K."/>
            <person name="Thomas B.C."/>
            <person name="Malmstrom R."/>
            <person name="Stieglmeier M."/>
            <person name="Klingl A."/>
            <person name="Woyke T."/>
            <person name="Ryan C.M."/>
            <person name="Banfield J.F."/>
        </authorList>
    </citation>
    <scope>NUCLEOTIDE SEQUENCE [LARGE SCALE GENOMIC DNA]</scope>
</reference>
<comment type="caution">
    <text evidence="1">The sequence shown here is derived from an EMBL/GenBank/DDBJ whole genome shotgun (WGS) entry which is preliminary data.</text>
</comment>
<evidence type="ECO:0000313" key="2">
    <source>
        <dbReference type="Proteomes" id="UP000229612"/>
    </source>
</evidence>
<dbReference type="Proteomes" id="UP000229612">
    <property type="component" value="Unassembled WGS sequence"/>
</dbReference>
<dbReference type="Gene3D" id="3.40.91.30">
    <property type="match status" value="1"/>
</dbReference>
<protein>
    <recommendedName>
        <fullName evidence="3">Endonuclease</fullName>
    </recommendedName>
</protein>
<accession>A0A2H0UH40</accession>
<dbReference type="AlphaFoldDB" id="A0A2H0UH40"/>
<name>A0A2H0UH40_9BACT</name>
<proteinExistence type="predicted"/>
<sequence length="132" mass="15961">MNGSKPTSPRAARAKAGIRPDIDSKTYFFSRWEANYARMLNSTGVKWIHQPKRFKLKSQNYTPDFYLPESDKYIEIKNFLSEYSIKRDREFRELYPELELELILKVDYLKLEEEYAHLIPNWEFNNSKWVDR</sequence>
<evidence type="ECO:0000313" key="1">
    <source>
        <dbReference type="EMBL" id="PIR85680.1"/>
    </source>
</evidence>
<dbReference type="SUPFAM" id="SSF52980">
    <property type="entry name" value="Restriction endonuclease-like"/>
    <property type="match status" value="1"/>
</dbReference>
<dbReference type="EMBL" id="PFBG01000034">
    <property type="protein sequence ID" value="PIR85680.1"/>
    <property type="molecule type" value="Genomic_DNA"/>
</dbReference>